<keyword evidence="6 10" id="KW-0560">Oxidoreductase</keyword>
<evidence type="ECO:0000256" key="4">
    <source>
        <dbReference type="ARBA" id="ARBA00022617"/>
    </source>
</evidence>
<comment type="similarity">
    <text evidence="3 10">Belongs to the cytochrome P450 family.</text>
</comment>
<dbReference type="SUPFAM" id="SSF48264">
    <property type="entry name" value="Cytochrome P450"/>
    <property type="match status" value="1"/>
</dbReference>
<dbReference type="EMBL" id="CAFZ01000134">
    <property type="protein sequence ID" value="CCA71782.1"/>
    <property type="molecule type" value="Genomic_DNA"/>
</dbReference>
<evidence type="ECO:0000256" key="8">
    <source>
        <dbReference type="ARBA" id="ARBA00023033"/>
    </source>
</evidence>
<dbReference type="Gene3D" id="1.10.630.10">
    <property type="entry name" value="Cytochrome P450"/>
    <property type="match status" value="1"/>
</dbReference>
<name>G4TKD9_SERID</name>
<evidence type="ECO:0000256" key="5">
    <source>
        <dbReference type="ARBA" id="ARBA00022723"/>
    </source>
</evidence>
<protein>
    <submittedName>
        <fullName evidence="11">Related to Cytochrome P450</fullName>
    </submittedName>
</protein>
<evidence type="ECO:0000313" key="12">
    <source>
        <dbReference type="Proteomes" id="UP000007148"/>
    </source>
</evidence>
<keyword evidence="4 9" id="KW-0349">Heme</keyword>
<dbReference type="STRING" id="1109443.G4TKD9"/>
<comment type="cofactor">
    <cofactor evidence="1 9">
        <name>heme</name>
        <dbReference type="ChEBI" id="CHEBI:30413"/>
    </cofactor>
</comment>
<dbReference type="InterPro" id="IPR036396">
    <property type="entry name" value="Cyt_P450_sf"/>
</dbReference>
<dbReference type="InterPro" id="IPR001128">
    <property type="entry name" value="Cyt_P450"/>
</dbReference>
<feature type="binding site" description="axial binding residue" evidence="9">
    <location>
        <position position="497"/>
    </location>
    <ligand>
        <name>heme</name>
        <dbReference type="ChEBI" id="CHEBI:30413"/>
    </ligand>
    <ligandPart>
        <name>Fe</name>
        <dbReference type="ChEBI" id="CHEBI:18248"/>
    </ligandPart>
</feature>
<evidence type="ECO:0000256" key="7">
    <source>
        <dbReference type="ARBA" id="ARBA00023004"/>
    </source>
</evidence>
<dbReference type="PANTHER" id="PTHR24305">
    <property type="entry name" value="CYTOCHROME P450"/>
    <property type="match status" value="1"/>
</dbReference>
<dbReference type="PROSITE" id="PS00086">
    <property type="entry name" value="CYTOCHROME_P450"/>
    <property type="match status" value="1"/>
</dbReference>
<accession>G4TKD9</accession>
<dbReference type="Pfam" id="PF00067">
    <property type="entry name" value="p450"/>
    <property type="match status" value="1"/>
</dbReference>
<organism evidence="11 12">
    <name type="scientific">Serendipita indica (strain DSM 11827)</name>
    <name type="common">Root endophyte fungus</name>
    <name type="synonym">Piriformospora indica</name>
    <dbReference type="NCBI Taxonomy" id="1109443"/>
    <lineage>
        <taxon>Eukaryota</taxon>
        <taxon>Fungi</taxon>
        <taxon>Dikarya</taxon>
        <taxon>Basidiomycota</taxon>
        <taxon>Agaricomycotina</taxon>
        <taxon>Agaricomycetes</taxon>
        <taxon>Sebacinales</taxon>
        <taxon>Serendipitaceae</taxon>
        <taxon>Serendipita</taxon>
    </lineage>
</organism>
<dbReference type="InterPro" id="IPR002401">
    <property type="entry name" value="Cyt_P450_E_grp-I"/>
</dbReference>
<evidence type="ECO:0000256" key="10">
    <source>
        <dbReference type="RuleBase" id="RU000461"/>
    </source>
</evidence>
<evidence type="ECO:0000256" key="2">
    <source>
        <dbReference type="ARBA" id="ARBA00005179"/>
    </source>
</evidence>
<comment type="pathway">
    <text evidence="2">Secondary metabolite biosynthesis.</text>
</comment>
<keyword evidence="7 9" id="KW-0408">Iron</keyword>
<keyword evidence="12" id="KW-1185">Reference proteome</keyword>
<dbReference type="PRINTS" id="PR00385">
    <property type="entry name" value="P450"/>
</dbReference>
<dbReference type="PANTHER" id="PTHR24305:SF166">
    <property type="entry name" value="CYTOCHROME P450 12A4, MITOCHONDRIAL-RELATED"/>
    <property type="match status" value="1"/>
</dbReference>
<evidence type="ECO:0000313" key="11">
    <source>
        <dbReference type="EMBL" id="CCA71782.1"/>
    </source>
</evidence>
<dbReference type="HOGENOM" id="CLU_001570_5_11_1"/>
<evidence type="ECO:0000256" key="9">
    <source>
        <dbReference type="PIRSR" id="PIRSR602401-1"/>
    </source>
</evidence>
<dbReference type="eggNOG" id="KOG0157">
    <property type="taxonomic scope" value="Eukaryota"/>
</dbReference>
<keyword evidence="5 9" id="KW-0479">Metal-binding</keyword>
<evidence type="ECO:0000256" key="6">
    <source>
        <dbReference type="ARBA" id="ARBA00023002"/>
    </source>
</evidence>
<keyword evidence="8 10" id="KW-0503">Monooxygenase</keyword>
<dbReference type="GO" id="GO:0020037">
    <property type="term" value="F:heme binding"/>
    <property type="evidence" value="ECO:0007669"/>
    <property type="project" value="InterPro"/>
</dbReference>
<dbReference type="GO" id="GO:0016705">
    <property type="term" value="F:oxidoreductase activity, acting on paired donors, with incorporation or reduction of molecular oxygen"/>
    <property type="evidence" value="ECO:0007669"/>
    <property type="project" value="InterPro"/>
</dbReference>
<evidence type="ECO:0000256" key="1">
    <source>
        <dbReference type="ARBA" id="ARBA00001971"/>
    </source>
</evidence>
<dbReference type="InterPro" id="IPR050121">
    <property type="entry name" value="Cytochrome_P450_monoxygenase"/>
</dbReference>
<gene>
    <name evidence="11" type="ORF">PIIN_05717</name>
</gene>
<dbReference type="Proteomes" id="UP000007148">
    <property type="component" value="Unassembled WGS sequence"/>
</dbReference>
<evidence type="ECO:0000256" key="3">
    <source>
        <dbReference type="ARBA" id="ARBA00010617"/>
    </source>
</evidence>
<comment type="caution">
    <text evidence="11">The sequence shown here is derived from an EMBL/GenBank/DDBJ whole genome shotgun (WGS) entry which is preliminary data.</text>
</comment>
<dbReference type="InterPro" id="IPR017972">
    <property type="entry name" value="Cyt_P450_CS"/>
</dbReference>
<dbReference type="PRINTS" id="PR00463">
    <property type="entry name" value="EP450I"/>
</dbReference>
<proteinExistence type="inferred from homology"/>
<sequence>MGESGALDFGPAMPTISYALAIPLIAGGLVARYLVVNVALPIFWSPVANIPGPSAPGFWGSNLYGLFNSKISWKLHEEFMQKFGRTFRVFGVAKFDQRLLTLDPVAIGYILRKTSIYQRPWPTKAFISSIIGDSLFSSEGLKHKCQRRIADHAFGERNLQSFLPTIFARASQMTEKWISIVEKSEDGQAKFDVAEWVVRLGLDIIGEVSLGVEINSLREKNNLLHETYTELFNVLLKRQHPLLTFFGIQVPRLQPYIPTEVFATLTRCKAIVHDFGMKLIQEKRRILDSAEKCPHRDFLTLFLKANTHPDVPYEQRMSDKELLDIVNTMLSAGSETTALAILWTLHYLSLHPEVQDRLQEELLTVPTYSPSQVCGEEEMVELYKAIDSLPWLDAIIKETLRLSPSVHSSIRVAMVDDEIPLVKPMVMRDGTTSSTLKVKRGQWIHLPYEACNVDREIWGDDAWEFKPERWNCLPEAVSQLPGAYHHLMSFGAGPRGCIGMKFAHMEMKVVLHQIVSCLSFRAVENLSIIKGTS</sequence>
<dbReference type="GO" id="GO:0004497">
    <property type="term" value="F:monooxygenase activity"/>
    <property type="evidence" value="ECO:0007669"/>
    <property type="project" value="UniProtKB-KW"/>
</dbReference>
<dbReference type="OrthoDB" id="1470350at2759"/>
<dbReference type="GO" id="GO:0005506">
    <property type="term" value="F:iron ion binding"/>
    <property type="evidence" value="ECO:0007669"/>
    <property type="project" value="InterPro"/>
</dbReference>
<dbReference type="AlphaFoldDB" id="G4TKD9"/>
<reference evidence="11 12" key="1">
    <citation type="journal article" date="2011" name="PLoS Pathog.">
        <title>Endophytic Life Strategies Decoded by Genome and Transcriptome Analyses of the Mutualistic Root Symbiont Piriformospora indica.</title>
        <authorList>
            <person name="Zuccaro A."/>
            <person name="Lahrmann U."/>
            <person name="Guldener U."/>
            <person name="Langen G."/>
            <person name="Pfiffi S."/>
            <person name="Biedenkopf D."/>
            <person name="Wong P."/>
            <person name="Samans B."/>
            <person name="Grimm C."/>
            <person name="Basiewicz M."/>
            <person name="Murat C."/>
            <person name="Martin F."/>
            <person name="Kogel K.H."/>
        </authorList>
    </citation>
    <scope>NUCLEOTIDE SEQUENCE [LARGE SCALE GENOMIC DNA]</scope>
    <source>
        <strain evidence="11 12">DSM 11827</strain>
    </source>
</reference>
<dbReference type="InParanoid" id="G4TKD9"/>